<dbReference type="GO" id="GO:0016887">
    <property type="term" value="F:ATP hydrolysis activity"/>
    <property type="evidence" value="ECO:0007669"/>
    <property type="project" value="InterPro"/>
</dbReference>
<evidence type="ECO:0000256" key="7">
    <source>
        <dbReference type="ARBA" id="ARBA00022741"/>
    </source>
</evidence>
<evidence type="ECO:0000256" key="9">
    <source>
        <dbReference type="ARBA" id="ARBA00022967"/>
    </source>
</evidence>
<dbReference type="InterPro" id="IPR027417">
    <property type="entry name" value="P-loop_NTPase"/>
</dbReference>
<dbReference type="InterPro" id="IPR003593">
    <property type="entry name" value="AAA+_ATPase"/>
</dbReference>
<dbReference type="PANTHER" id="PTHR43790:SF3">
    <property type="entry name" value="D-ALLOSE IMPORT ATP-BINDING PROTEIN ALSA-RELATED"/>
    <property type="match status" value="1"/>
</dbReference>
<gene>
    <name evidence="12" type="ORF">D7S86_24970</name>
</gene>
<evidence type="ECO:0000256" key="1">
    <source>
        <dbReference type="ARBA" id="ARBA00004202"/>
    </source>
</evidence>
<dbReference type="CDD" id="cd03215">
    <property type="entry name" value="ABC_Carb_Monos_II"/>
    <property type="match status" value="1"/>
</dbReference>
<comment type="subcellular location">
    <subcellularLocation>
        <location evidence="1">Cell membrane</location>
        <topology evidence="1">Peripheral membrane protein</topology>
    </subcellularLocation>
</comment>
<keyword evidence="8 12" id="KW-0067">ATP-binding</keyword>
<evidence type="ECO:0000256" key="4">
    <source>
        <dbReference type="ARBA" id="ARBA00022519"/>
    </source>
</evidence>
<dbReference type="SMART" id="SM00382">
    <property type="entry name" value="AAA"/>
    <property type="match status" value="2"/>
</dbReference>
<dbReference type="SUPFAM" id="SSF52540">
    <property type="entry name" value="P-loop containing nucleoside triphosphate hydrolases"/>
    <property type="match status" value="2"/>
</dbReference>
<keyword evidence="9" id="KW-1278">Translocase</keyword>
<comment type="caution">
    <text evidence="12">The sequence shown here is derived from an EMBL/GenBank/DDBJ whole genome shotgun (WGS) entry which is preliminary data.</text>
</comment>
<dbReference type="Proteomes" id="UP000270342">
    <property type="component" value="Unassembled WGS sequence"/>
</dbReference>
<evidence type="ECO:0000256" key="2">
    <source>
        <dbReference type="ARBA" id="ARBA00022448"/>
    </source>
</evidence>
<feature type="domain" description="ABC transporter" evidence="11">
    <location>
        <begin position="273"/>
        <end position="513"/>
    </location>
</feature>
<dbReference type="AlphaFoldDB" id="A0A494X656"/>
<dbReference type="CDD" id="cd03216">
    <property type="entry name" value="ABC_Carb_Monos_I"/>
    <property type="match status" value="1"/>
</dbReference>
<evidence type="ECO:0000259" key="11">
    <source>
        <dbReference type="PROSITE" id="PS50893"/>
    </source>
</evidence>
<evidence type="ECO:0000256" key="10">
    <source>
        <dbReference type="ARBA" id="ARBA00023136"/>
    </source>
</evidence>
<evidence type="ECO:0000313" key="12">
    <source>
        <dbReference type="EMBL" id="RKP46175.1"/>
    </source>
</evidence>
<evidence type="ECO:0000256" key="8">
    <source>
        <dbReference type="ARBA" id="ARBA00022840"/>
    </source>
</evidence>
<name>A0A494X656_9BURK</name>
<dbReference type="PROSITE" id="PS50893">
    <property type="entry name" value="ABC_TRANSPORTER_2"/>
    <property type="match status" value="2"/>
</dbReference>
<keyword evidence="3" id="KW-1003">Cell membrane</keyword>
<protein>
    <submittedName>
        <fullName evidence="12">Sugar ABC transporter ATP-binding protein</fullName>
    </submittedName>
</protein>
<dbReference type="InterPro" id="IPR050107">
    <property type="entry name" value="ABC_carbohydrate_import_ATPase"/>
</dbReference>
<dbReference type="FunFam" id="3.40.50.300:FF:000127">
    <property type="entry name" value="Ribose import ATP-binding protein RbsA"/>
    <property type="match status" value="1"/>
</dbReference>
<dbReference type="PANTHER" id="PTHR43790">
    <property type="entry name" value="CARBOHYDRATE TRANSPORT ATP-BINDING PROTEIN MG119-RELATED"/>
    <property type="match status" value="1"/>
</dbReference>
<keyword evidence="6" id="KW-0677">Repeat</keyword>
<dbReference type="PROSITE" id="PS00211">
    <property type="entry name" value="ABC_TRANSPORTER_1"/>
    <property type="match status" value="1"/>
</dbReference>
<evidence type="ECO:0000313" key="13">
    <source>
        <dbReference type="Proteomes" id="UP000270342"/>
    </source>
</evidence>
<organism evidence="12 13">
    <name type="scientific">Pararobbsia silviterrae</name>
    <dbReference type="NCBI Taxonomy" id="1792498"/>
    <lineage>
        <taxon>Bacteria</taxon>
        <taxon>Pseudomonadati</taxon>
        <taxon>Pseudomonadota</taxon>
        <taxon>Betaproteobacteria</taxon>
        <taxon>Burkholderiales</taxon>
        <taxon>Burkholderiaceae</taxon>
        <taxon>Pararobbsia</taxon>
    </lineage>
</organism>
<keyword evidence="2" id="KW-0813">Transport</keyword>
<dbReference type="Gene3D" id="3.40.50.300">
    <property type="entry name" value="P-loop containing nucleotide triphosphate hydrolases"/>
    <property type="match status" value="2"/>
</dbReference>
<accession>A0A494X656</accession>
<feature type="domain" description="ABC transporter" evidence="11">
    <location>
        <begin position="20"/>
        <end position="256"/>
    </location>
</feature>
<keyword evidence="7" id="KW-0547">Nucleotide-binding</keyword>
<dbReference type="OrthoDB" id="9805029at2"/>
<dbReference type="RefSeq" id="WP_121090527.1">
    <property type="nucleotide sequence ID" value="NZ_RBZU01000015.1"/>
</dbReference>
<dbReference type="InterPro" id="IPR003439">
    <property type="entry name" value="ABC_transporter-like_ATP-bd"/>
</dbReference>
<keyword evidence="5" id="KW-0762">Sugar transport</keyword>
<evidence type="ECO:0000256" key="3">
    <source>
        <dbReference type="ARBA" id="ARBA00022475"/>
    </source>
</evidence>
<evidence type="ECO:0000256" key="5">
    <source>
        <dbReference type="ARBA" id="ARBA00022597"/>
    </source>
</evidence>
<dbReference type="GO" id="GO:0005524">
    <property type="term" value="F:ATP binding"/>
    <property type="evidence" value="ECO:0007669"/>
    <property type="project" value="UniProtKB-KW"/>
</dbReference>
<dbReference type="EMBL" id="RBZU01000015">
    <property type="protein sequence ID" value="RKP46175.1"/>
    <property type="molecule type" value="Genomic_DNA"/>
</dbReference>
<keyword evidence="13" id="KW-1185">Reference proteome</keyword>
<keyword evidence="10" id="KW-0472">Membrane</keyword>
<proteinExistence type="predicted"/>
<dbReference type="InterPro" id="IPR017871">
    <property type="entry name" value="ABC_transporter-like_CS"/>
</dbReference>
<dbReference type="GO" id="GO:0005886">
    <property type="term" value="C:plasma membrane"/>
    <property type="evidence" value="ECO:0007669"/>
    <property type="project" value="UniProtKB-SubCell"/>
</dbReference>
<sequence length="525" mass="56112">MSELQASDAPAVRSVDGAIVRARGLVKRFGGQTALDGVSLSLAPGEIRALLGENGAGKSTLINLLSGALEPDDGTIEIDGRPVRLARPLEAWRQGISTIRQEFSLFDELSVTESIFTGALRVTRFGRVDWKRMHAQARDALGRLGYPIDPQRRVGDLSIGEQQLVEIARALTRQSRVVIMDEPTAPLSPSEVARLKSVVRQLSASGIAVLYVSHRLEEIVDLCRTYTVLRDGREVAHGEVAGMSEAALANLMVGRDIAVRTAVRDTAPGPIVFEADGLSAASDAPGAVRHASFSLRAGEIVGVAGIVGAGRTETARMIFGLDPIGAGSMRLDGKPYAPRSVADAIERGIALVPEDRKNQGAFLPLGITENFSMPRARRAPFARLDRDAERRSLSAFATALKLRAPSFDAPLAALSGGNQQKVMLARWLDVSPRLLIVDEPTRGIDIAAKADVHEILRALAARGVAVLLISSDLPEVLALSDRVLTFCAGRITGDTRAADANEHTLMALMTRDLRASVQSEEATLS</sequence>
<keyword evidence="4" id="KW-0997">Cell inner membrane</keyword>
<reference evidence="12 13" key="1">
    <citation type="submission" date="2018-10" db="EMBL/GenBank/DDBJ databases">
        <title>Robbsia sp. DHC34, isolated from soil.</title>
        <authorList>
            <person name="Gao Z.-H."/>
            <person name="Qiu L.-H."/>
        </authorList>
    </citation>
    <scope>NUCLEOTIDE SEQUENCE [LARGE SCALE GENOMIC DNA]</scope>
    <source>
        <strain evidence="12 13">DHC34</strain>
    </source>
</reference>
<evidence type="ECO:0000256" key="6">
    <source>
        <dbReference type="ARBA" id="ARBA00022737"/>
    </source>
</evidence>
<dbReference type="Pfam" id="PF00005">
    <property type="entry name" value="ABC_tran"/>
    <property type="match status" value="2"/>
</dbReference>